<accession>A0A811YBV4</accession>
<dbReference type="AlphaFoldDB" id="A0A811YBV4"/>
<comment type="caution">
    <text evidence="2">The sequence shown here is derived from an EMBL/GenBank/DDBJ whole genome shotgun (WGS) entry which is preliminary data.</text>
</comment>
<organism evidence="2 3">
    <name type="scientific">Nyctereutes procyonoides</name>
    <name type="common">Raccoon dog</name>
    <name type="synonym">Canis procyonoides</name>
    <dbReference type="NCBI Taxonomy" id="34880"/>
    <lineage>
        <taxon>Eukaryota</taxon>
        <taxon>Metazoa</taxon>
        <taxon>Chordata</taxon>
        <taxon>Craniata</taxon>
        <taxon>Vertebrata</taxon>
        <taxon>Euteleostomi</taxon>
        <taxon>Mammalia</taxon>
        <taxon>Eutheria</taxon>
        <taxon>Laurasiatheria</taxon>
        <taxon>Carnivora</taxon>
        <taxon>Caniformia</taxon>
        <taxon>Canidae</taxon>
        <taxon>Nyctereutes</taxon>
    </lineage>
</organism>
<evidence type="ECO:0000313" key="3">
    <source>
        <dbReference type="Proteomes" id="UP000645828"/>
    </source>
</evidence>
<sequence length="60" mass="6630">MVLSKPMAVGRGASQDDELLEPPGTSSKFLVNLAFCLADRHSPCRSPHICALRWYVMLGR</sequence>
<proteinExistence type="predicted"/>
<evidence type="ECO:0000313" key="2">
    <source>
        <dbReference type="EMBL" id="CAD7674388.1"/>
    </source>
</evidence>
<feature type="region of interest" description="Disordered" evidence="1">
    <location>
        <begin position="1"/>
        <end position="22"/>
    </location>
</feature>
<dbReference type="Proteomes" id="UP000645828">
    <property type="component" value="Unassembled WGS sequence"/>
</dbReference>
<dbReference type="EMBL" id="CAJHUB010000672">
    <property type="protein sequence ID" value="CAD7674388.1"/>
    <property type="molecule type" value="Genomic_DNA"/>
</dbReference>
<protein>
    <submittedName>
        <fullName evidence="2">(raccoon dog) hypothetical protein</fullName>
    </submittedName>
</protein>
<evidence type="ECO:0000256" key="1">
    <source>
        <dbReference type="SAM" id="MobiDB-lite"/>
    </source>
</evidence>
<name>A0A811YBV4_NYCPR</name>
<reference evidence="2" key="1">
    <citation type="submission" date="2020-12" db="EMBL/GenBank/DDBJ databases">
        <authorList>
            <consortium name="Molecular Ecology Group"/>
        </authorList>
    </citation>
    <scope>NUCLEOTIDE SEQUENCE</scope>
    <source>
        <strain evidence="2">TBG_1078</strain>
    </source>
</reference>
<keyword evidence="3" id="KW-1185">Reference proteome</keyword>
<gene>
    <name evidence="2" type="ORF">NYPRO_LOCUS7183</name>
</gene>